<feature type="compositionally biased region" description="Polar residues" evidence="1">
    <location>
        <begin position="134"/>
        <end position="151"/>
    </location>
</feature>
<dbReference type="PANTHER" id="PTHR36811:SF2">
    <property type="entry name" value="OS08G0444440 PROTEIN"/>
    <property type="match status" value="1"/>
</dbReference>
<dbReference type="AlphaFoldDB" id="A0A9Q1K8F3"/>
<protein>
    <submittedName>
        <fullName evidence="2">Uncharacterized protein</fullName>
    </submittedName>
</protein>
<proteinExistence type="predicted"/>
<dbReference type="EMBL" id="JAKOGI010000240">
    <property type="protein sequence ID" value="KAJ8438799.1"/>
    <property type="molecule type" value="Genomic_DNA"/>
</dbReference>
<dbReference type="OrthoDB" id="1080856at2759"/>
<keyword evidence="3" id="KW-1185">Reference proteome</keyword>
<organism evidence="2 3">
    <name type="scientific">Carnegiea gigantea</name>
    <dbReference type="NCBI Taxonomy" id="171969"/>
    <lineage>
        <taxon>Eukaryota</taxon>
        <taxon>Viridiplantae</taxon>
        <taxon>Streptophyta</taxon>
        <taxon>Embryophyta</taxon>
        <taxon>Tracheophyta</taxon>
        <taxon>Spermatophyta</taxon>
        <taxon>Magnoliopsida</taxon>
        <taxon>eudicotyledons</taxon>
        <taxon>Gunneridae</taxon>
        <taxon>Pentapetalae</taxon>
        <taxon>Caryophyllales</taxon>
        <taxon>Cactineae</taxon>
        <taxon>Cactaceae</taxon>
        <taxon>Cactoideae</taxon>
        <taxon>Echinocereeae</taxon>
        <taxon>Carnegiea</taxon>
    </lineage>
</organism>
<sequence length="205" mass="23197">MDGRKEALGMNKKSKLLKRTTRNTTKKKRRLDIIRGIIKYLKYDSYFYSPLLSSAPTHRSSAQGLEMEEPLKKNEGNFREKVVDYLKSDMYLYARLGDPKSSDHFAAKNVISPRKVAGHERQFKKVNNEVPSRETLSQTKQAGKDSTQTKQVPVESTGEKQGNHISKAAPGDAVMVTPSTPELLEVKRTVIRRSYHTRLSTISGN</sequence>
<gene>
    <name evidence="2" type="ORF">Cgig2_023833</name>
</gene>
<feature type="region of interest" description="Disordered" evidence="1">
    <location>
        <begin position="1"/>
        <end position="25"/>
    </location>
</feature>
<accession>A0A9Q1K8F3</accession>
<reference evidence="2" key="1">
    <citation type="submission" date="2022-04" db="EMBL/GenBank/DDBJ databases">
        <title>Carnegiea gigantea Genome sequencing and assembly v2.</title>
        <authorList>
            <person name="Copetti D."/>
            <person name="Sanderson M.J."/>
            <person name="Burquez A."/>
            <person name="Wojciechowski M.F."/>
        </authorList>
    </citation>
    <scope>NUCLEOTIDE SEQUENCE</scope>
    <source>
        <strain evidence="2">SGP5-SGP5p</strain>
        <tissue evidence="2">Aerial part</tissue>
    </source>
</reference>
<feature type="compositionally biased region" description="Basic residues" evidence="1">
    <location>
        <begin position="12"/>
        <end position="25"/>
    </location>
</feature>
<dbReference type="Proteomes" id="UP001153076">
    <property type="component" value="Unassembled WGS sequence"/>
</dbReference>
<evidence type="ECO:0000313" key="2">
    <source>
        <dbReference type="EMBL" id="KAJ8438799.1"/>
    </source>
</evidence>
<evidence type="ECO:0000256" key="1">
    <source>
        <dbReference type="SAM" id="MobiDB-lite"/>
    </source>
</evidence>
<name>A0A9Q1K8F3_9CARY</name>
<evidence type="ECO:0000313" key="3">
    <source>
        <dbReference type="Proteomes" id="UP001153076"/>
    </source>
</evidence>
<dbReference type="PANTHER" id="PTHR36811">
    <property type="entry name" value="OS08G0444440 PROTEIN"/>
    <property type="match status" value="1"/>
</dbReference>
<feature type="region of interest" description="Disordered" evidence="1">
    <location>
        <begin position="125"/>
        <end position="173"/>
    </location>
</feature>
<comment type="caution">
    <text evidence="2">The sequence shown here is derived from an EMBL/GenBank/DDBJ whole genome shotgun (WGS) entry which is preliminary data.</text>
</comment>